<dbReference type="Proteomes" id="UP000305041">
    <property type="component" value="Unassembled WGS sequence"/>
</dbReference>
<feature type="domain" description="HTH tetR-type" evidence="5">
    <location>
        <begin position="8"/>
        <end position="68"/>
    </location>
</feature>
<accession>A0ABY2URS4</accession>
<evidence type="ECO:0000256" key="3">
    <source>
        <dbReference type="ARBA" id="ARBA00023163"/>
    </source>
</evidence>
<organism evidence="6 7">
    <name type="scientific">Parasedimentitalea maritima</name>
    <dbReference type="NCBI Taxonomy" id="2578117"/>
    <lineage>
        <taxon>Bacteria</taxon>
        <taxon>Pseudomonadati</taxon>
        <taxon>Pseudomonadota</taxon>
        <taxon>Alphaproteobacteria</taxon>
        <taxon>Rhodobacterales</taxon>
        <taxon>Paracoccaceae</taxon>
        <taxon>Parasedimentitalea</taxon>
    </lineage>
</organism>
<evidence type="ECO:0000256" key="2">
    <source>
        <dbReference type="ARBA" id="ARBA00023125"/>
    </source>
</evidence>
<evidence type="ECO:0000313" key="6">
    <source>
        <dbReference type="EMBL" id="TLP58525.1"/>
    </source>
</evidence>
<proteinExistence type="predicted"/>
<dbReference type="EMBL" id="VAUA01000010">
    <property type="protein sequence ID" value="TLP58525.1"/>
    <property type="molecule type" value="Genomic_DNA"/>
</dbReference>
<gene>
    <name evidence="6" type="ORF">FEE96_19035</name>
</gene>
<dbReference type="InterPro" id="IPR001647">
    <property type="entry name" value="HTH_TetR"/>
</dbReference>
<dbReference type="PROSITE" id="PS50977">
    <property type="entry name" value="HTH_TETR_2"/>
    <property type="match status" value="1"/>
</dbReference>
<evidence type="ECO:0000256" key="4">
    <source>
        <dbReference type="PROSITE-ProRule" id="PRU00335"/>
    </source>
</evidence>
<dbReference type="SUPFAM" id="SSF46689">
    <property type="entry name" value="Homeodomain-like"/>
    <property type="match status" value="1"/>
</dbReference>
<protein>
    <submittedName>
        <fullName evidence="6">TetR/AcrR family transcriptional regulator</fullName>
    </submittedName>
</protein>
<keyword evidence="3" id="KW-0804">Transcription</keyword>
<keyword evidence="7" id="KW-1185">Reference proteome</keyword>
<dbReference type="Pfam" id="PF00440">
    <property type="entry name" value="TetR_N"/>
    <property type="match status" value="1"/>
</dbReference>
<reference evidence="6 7" key="1">
    <citation type="submission" date="2019-05" db="EMBL/GenBank/DDBJ databases">
        <title>Draft genome sequence of Pelagicola sp. DSW4-44.</title>
        <authorList>
            <person name="Oh J."/>
        </authorList>
    </citation>
    <scope>NUCLEOTIDE SEQUENCE [LARGE SCALE GENOMIC DNA]</scope>
    <source>
        <strain evidence="6 7">DSW4-44</strain>
    </source>
</reference>
<sequence>MPRPSLKDQRSVEILDAYLTCVARFGLEGATQERIAEQAGVKRPLLRHYLGNRDQMVAALCAHVVQVFDEMTDGADVALQQVNSLSGLVDLLFTEDGQQDARLLLAWQALSVAVGGQNKRRDMLLNSLERFLAVLTKTLQRLSPEAPLADCRAVAQGITSILVNLESLMALAPPQAWRDELHKSALILANSLEGQ</sequence>
<keyword evidence="1" id="KW-0805">Transcription regulation</keyword>
<evidence type="ECO:0000259" key="5">
    <source>
        <dbReference type="PROSITE" id="PS50977"/>
    </source>
</evidence>
<keyword evidence="2 4" id="KW-0238">DNA-binding</keyword>
<name>A0ABY2URS4_9RHOB</name>
<dbReference type="PANTHER" id="PTHR30055:SF234">
    <property type="entry name" value="HTH-TYPE TRANSCRIPTIONAL REGULATOR BETI"/>
    <property type="match status" value="1"/>
</dbReference>
<dbReference type="InterPro" id="IPR050109">
    <property type="entry name" value="HTH-type_TetR-like_transc_reg"/>
</dbReference>
<comment type="caution">
    <text evidence="6">The sequence shown here is derived from an EMBL/GenBank/DDBJ whole genome shotgun (WGS) entry which is preliminary data.</text>
</comment>
<dbReference type="PANTHER" id="PTHR30055">
    <property type="entry name" value="HTH-TYPE TRANSCRIPTIONAL REGULATOR RUTR"/>
    <property type="match status" value="1"/>
</dbReference>
<feature type="DNA-binding region" description="H-T-H motif" evidence="4">
    <location>
        <begin position="31"/>
        <end position="50"/>
    </location>
</feature>
<dbReference type="RefSeq" id="WP_138164704.1">
    <property type="nucleotide sequence ID" value="NZ_VAUA01000010.1"/>
</dbReference>
<evidence type="ECO:0000256" key="1">
    <source>
        <dbReference type="ARBA" id="ARBA00023015"/>
    </source>
</evidence>
<evidence type="ECO:0000313" key="7">
    <source>
        <dbReference type="Proteomes" id="UP000305041"/>
    </source>
</evidence>
<dbReference type="Gene3D" id="1.10.357.10">
    <property type="entry name" value="Tetracycline Repressor, domain 2"/>
    <property type="match status" value="1"/>
</dbReference>
<dbReference type="InterPro" id="IPR009057">
    <property type="entry name" value="Homeodomain-like_sf"/>
</dbReference>